<evidence type="ECO:0000256" key="2">
    <source>
        <dbReference type="SAM" id="Phobius"/>
    </source>
</evidence>
<evidence type="ECO:0000313" key="4">
    <source>
        <dbReference type="Proteomes" id="UP001222325"/>
    </source>
</evidence>
<feature type="compositionally biased region" description="Basic and acidic residues" evidence="1">
    <location>
        <begin position="243"/>
        <end position="264"/>
    </location>
</feature>
<evidence type="ECO:0000313" key="3">
    <source>
        <dbReference type="EMBL" id="KAJ7092348.1"/>
    </source>
</evidence>
<feature type="region of interest" description="Disordered" evidence="1">
    <location>
        <begin position="243"/>
        <end position="286"/>
    </location>
</feature>
<feature type="region of interest" description="Disordered" evidence="1">
    <location>
        <begin position="44"/>
        <end position="79"/>
    </location>
</feature>
<feature type="compositionally biased region" description="Basic and acidic residues" evidence="1">
    <location>
        <begin position="439"/>
        <end position="452"/>
    </location>
</feature>
<keyword evidence="2" id="KW-0812">Transmembrane</keyword>
<gene>
    <name evidence="3" type="ORF">B0H15DRAFT_170729</name>
</gene>
<accession>A0AAD6U645</accession>
<keyword evidence="2" id="KW-0472">Membrane</keyword>
<evidence type="ECO:0000256" key="1">
    <source>
        <dbReference type="SAM" id="MobiDB-lite"/>
    </source>
</evidence>
<organism evidence="3 4">
    <name type="scientific">Mycena belliarum</name>
    <dbReference type="NCBI Taxonomy" id="1033014"/>
    <lineage>
        <taxon>Eukaryota</taxon>
        <taxon>Fungi</taxon>
        <taxon>Dikarya</taxon>
        <taxon>Basidiomycota</taxon>
        <taxon>Agaricomycotina</taxon>
        <taxon>Agaricomycetes</taxon>
        <taxon>Agaricomycetidae</taxon>
        <taxon>Agaricales</taxon>
        <taxon>Marasmiineae</taxon>
        <taxon>Mycenaceae</taxon>
        <taxon>Mycena</taxon>
    </lineage>
</organism>
<feature type="compositionally biased region" description="Low complexity" evidence="1">
    <location>
        <begin position="338"/>
        <end position="352"/>
    </location>
</feature>
<feature type="compositionally biased region" description="Polar residues" evidence="1">
    <location>
        <begin position="52"/>
        <end position="76"/>
    </location>
</feature>
<feature type="region of interest" description="Disordered" evidence="1">
    <location>
        <begin position="585"/>
        <end position="614"/>
    </location>
</feature>
<protein>
    <submittedName>
        <fullName evidence="3">Uncharacterized protein</fullName>
    </submittedName>
</protein>
<feature type="transmembrane region" description="Helical" evidence="2">
    <location>
        <begin position="199"/>
        <end position="222"/>
    </location>
</feature>
<keyword evidence="2" id="KW-1133">Transmembrane helix</keyword>
<feature type="region of interest" description="Disordered" evidence="1">
    <location>
        <begin position="140"/>
        <end position="166"/>
    </location>
</feature>
<name>A0AAD6U645_9AGAR</name>
<feature type="region of interest" description="Disordered" evidence="1">
    <location>
        <begin position="303"/>
        <end position="352"/>
    </location>
</feature>
<dbReference type="EMBL" id="JARJCN010000018">
    <property type="protein sequence ID" value="KAJ7092348.1"/>
    <property type="molecule type" value="Genomic_DNA"/>
</dbReference>
<keyword evidence="4" id="KW-1185">Reference proteome</keyword>
<dbReference type="AlphaFoldDB" id="A0AAD6U645"/>
<reference evidence="3" key="1">
    <citation type="submission" date="2023-03" db="EMBL/GenBank/DDBJ databases">
        <title>Massive genome expansion in bonnet fungi (Mycena s.s.) driven by repeated elements and novel gene families across ecological guilds.</title>
        <authorList>
            <consortium name="Lawrence Berkeley National Laboratory"/>
            <person name="Harder C.B."/>
            <person name="Miyauchi S."/>
            <person name="Viragh M."/>
            <person name="Kuo A."/>
            <person name="Thoen E."/>
            <person name="Andreopoulos B."/>
            <person name="Lu D."/>
            <person name="Skrede I."/>
            <person name="Drula E."/>
            <person name="Henrissat B."/>
            <person name="Morin E."/>
            <person name="Kohler A."/>
            <person name="Barry K."/>
            <person name="LaButti K."/>
            <person name="Morin E."/>
            <person name="Salamov A."/>
            <person name="Lipzen A."/>
            <person name="Mereny Z."/>
            <person name="Hegedus B."/>
            <person name="Baldrian P."/>
            <person name="Stursova M."/>
            <person name="Weitz H."/>
            <person name="Taylor A."/>
            <person name="Grigoriev I.V."/>
            <person name="Nagy L.G."/>
            <person name="Martin F."/>
            <person name="Kauserud H."/>
        </authorList>
    </citation>
    <scope>NUCLEOTIDE SEQUENCE</scope>
    <source>
        <strain evidence="3">CBHHK173m</strain>
    </source>
</reference>
<proteinExistence type="predicted"/>
<comment type="caution">
    <text evidence="3">The sequence shown here is derived from an EMBL/GenBank/DDBJ whole genome shotgun (WGS) entry which is preliminary data.</text>
</comment>
<dbReference type="Proteomes" id="UP001222325">
    <property type="component" value="Unassembled WGS sequence"/>
</dbReference>
<feature type="region of interest" description="Disordered" evidence="1">
    <location>
        <begin position="430"/>
        <end position="459"/>
    </location>
</feature>
<sequence length="614" mass="64375">MRRRYATSERLILRKPLPQLDIGSLVPGESAIVQNSPNYVAAPQEVTPQDELPQQVQSVGPAPTSSISLANGSPSESPRIVQITRVSPSSATVSSSSAVLLVPPVSSSIASSSVISTYITPSSSVLPSSTDSSSRASSSVALSSAPTSSSVTTSTSMPASSSASTPPESASIAFSAAASGTSAAAARPYTMTHGAPFDAVIILGALIVVALLATLAACLFRLRVRRRDAATKIGWDPVVLEDGKASPDDSLAGDRDVGEPKRSDSFLGGSTTTPLDAGYPQHPNPFAESAYYSPHEIAPLADSTAYPLPPIRSQGGPYPTARPLPAHLADRDPHRVSARGSPASSRSGSLRSQLHSATSLGALCVANGPSSRASTVLGMNAPQLELSHHEALKSLGTPREREARPRYMSLEGRGLDVPWRRESFAVRGGGTPGWARLPAARDEEQGQAERGETQGQQVEGWTQTIRASVLGAFQAVTGTAMPSAAPWPEDDGLTRAPSMARARRELGWRRFAAQEIDDNDSDASTIDIREPRGHFDLPPPPAALQLSGISMARSDADTVRTEHSRVPLIPRPLPVSRASSVYSTVSAVPPQPACASSEGWSESDYSAYYSAPSR</sequence>